<proteinExistence type="predicted"/>
<organism evidence="1 2">
    <name type="scientific">Methanomethylovorans hollandica (strain DSM 15978 / NBRC 107637 / DMS1)</name>
    <dbReference type="NCBI Taxonomy" id="867904"/>
    <lineage>
        <taxon>Archaea</taxon>
        <taxon>Methanobacteriati</taxon>
        <taxon>Methanobacteriota</taxon>
        <taxon>Stenosarchaea group</taxon>
        <taxon>Methanomicrobia</taxon>
        <taxon>Methanosarcinales</taxon>
        <taxon>Methanosarcinaceae</taxon>
        <taxon>Methanomethylovorans</taxon>
    </lineage>
</organism>
<dbReference type="Proteomes" id="UP000010866">
    <property type="component" value="Chromosome"/>
</dbReference>
<dbReference type="KEGG" id="mhz:Metho_2051"/>
<dbReference type="RefSeq" id="WP_015325382.1">
    <property type="nucleotide sequence ID" value="NC_019977.1"/>
</dbReference>
<sequence length="118" mass="12549">MSQENSFSLIVTIVKKGWGDKVVRASRKAGAKGGTILFGRGTGVHENKSLLGLMIEPEKEIILTIVEAEITDKVIGAIKDSIGINEPGCGIGFVVPLDSVFGTAQILSSPDFSFKDEK</sequence>
<dbReference type="SUPFAM" id="SSF54913">
    <property type="entry name" value="GlnB-like"/>
    <property type="match status" value="1"/>
</dbReference>
<dbReference type="HOGENOM" id="CLU_159089_0_0_2"/>
<reference evidence="2" key="1">
    <citation type="submission" date="2012-02" db="EMBL/GenBank/DDBJ databases">
        <title>Complete sequence of chromosome of Methanomethylovorans hollandica DSM 15978.</title>
        <authorList>
            <person name="Lucas S."/>
            <person name="Copeland A."/>
            <person name="Lapidus A."/>
            <person name="Glavina del Rio T."/>
            <person name="Dalin E."/>
            <person name="Tice H."/>
            <person name="Bruce D."/>
            <person name="Goodwin L."/>
            <person name="Pitluck S."/>
            <person name="Peters L."/>
            <person name="Mikhailova N."/>
            <person name="Held B."/>
            <person name="Kyrpides N."/>
            <person name="Mavromatis K."/>
            <person name="Ivanova N."/>
            <person name="Brettin T."/>
            <person name="Detter J.C."/>
            <person name="Han C."/>
            <person name="Larimer F."/>
            <person name="Land M."/>
            <person name="Hauser L."/>
            <person name="Markowitz V."/>
            <person name="Cheng J.-F."/>
            <person name="Hugenholtz P."/>
            <person name="Woyke T."/>
            <person name="Wu D."/>
            <person name="Spring S."/>
            <person name="Schroeder M."/>
            <person name="Brambilla E."/>
            <person name="Klenk H.-P."/>
            <person name="Eisen J.A."/>
        </authorList>
    </citation>
    <scope>NUCLEOTIDE SEQUENCE [LARGE SCALE GENOMIC DNA]</scope>
    <source>
        <strain evidence="2">DSM 15978 / NBRC 107637 / DMS1</strain>
    </source>
</reference>
<dbReference type="InterPro" id="IPR015867">
    <property type="entry name" value="N-reg_PII/ATP_PRibTrfase_C"/>
</dbReference>
<dbReference type="Gene3D" id="3.30.70.120">
    <property type="match status" value="1"/>
</dbReference>
<dbReference type="InterPro" id="IPR002187">
    <property type="entry name" value="N-reg_PII"/>
</dbReference>
<evidence type="ECO:0000313" key="2">
    <source>
        <dbReference type="Proteomes" id="UP000010866"/>
    </source>
</evidence>
<protein>
    <recommendedName>
        <fullName evidence="3">Nitrogen regulatory protein PII</fullName>
    </recommendedName>
</protein>
<dbReference type="InterPro" id="IPR011322">
    <property type="entry name" value="N-reg_PII-like_a/b"/>
</dbReference>
<name>L0KXM5_METHD</name>
<keyword evidence="2" id="KW-1185">Reference proteome</keyword>
<evidence type="ECO:0008006" key="3">
    <source>
        <dbReference type="Google" id="ProtNLM"/>
    </source>
</evidence>
<dbReference type="OrthoDB" id="145191at2157"/>
<dbReference type="Pfam" id="PF00543">
    <property type="entry name" value="P-II"/>
    <property type="match status" value="1"/>
</dbReference>
<dbReference type="AlphaFoldDB" id="L0KXM5"/>
<dbReference type="GO" id="GO:0006808">
    <property type="term" value="P:regulation of nitrogen utilization"/>
    <property type="evidence" value="ECO:0007669"/>
    <property type="project" value="InterPro"/>
</dbReference>
<dbReference type="PROSITE" id="PS51343">
    <property type="entry name" value="PII_GLNB_DOM"/>
    <property type="match status" value="1"/>
</dbReference>
<dbReference type="EMBL" id="CP003362">
    <property type="protein sequence ID" value="AGB50217.1"/>
    <property type="molecule type" value="Genomic_DNA"/>
</dbReference>
<dbReference type="GO" id="GO:0030234">
    <property type="term" value="F:enzyme regulator activity"/>
    <property type="evidence" value="ECO:0007669"/>
    <property type="project" value="InterPro"/>
</dbReference>
<dbReference type="GeneID" id="14406564"/>
<evidence type="ECO:0000313" key="1">
    <source>
        <dbReference type="EMBL" id="AGB50217.1"/>
    </source>
</evidence>
<accession>L0KXM5</accession>
<dbReference type="STRING" id="867904.Metho_2051"/>
<dbReference type="SMART" id="SM00938">
    <property type="entry name" value="P-II"/>
    <property type="match status" value="1"/>
</dbReference>
<gene>
    <name evidence="1" type="ordered locus">Metho_2051</name>
</gene>